<keyword evidence="4 5" id="KW-0804">Transcription</keyword>
<reference evidence="10" key="1">
    <citation type="submission" date="2020-07" db="EMBL/GenBank/DDBJ databases">
        <title>Huge and variable diversity of episymbiotic CPR bacteria and DPANN archaea in groundwater ecosystems.</title>
        <authorList>
            <person name="He C.Y."/>
            <person name="Keren R."/>
            <person name="Whittaker M."/>
            <person name="Farag I.F."/>
            <person name="Doudna J."/>
            <person name="Cate J.H.D."/>
            <person name="Banfield J.F."/>
        </authorList>
    </citation>
    <scope>NUCLEOTIDE SEQUENCE</scope>
    <source>
        <strain evidence="10">NC_groundwater_1482_Ag_S-0.65um_47_24</strain>
    </source>
</reference>
<dbReference type="HAMAP" id="MF_00948">
    <property type="entry name" value="NusG"/>
    <property type="match status" value="1"/>
</dbReference>
<dbReference type="InterPro" id="IPR014722">
    <property type="entry name" value="Rib_uL2_dom2"/>
</dbReference>
<comment type="function">
    <text evidence="5 7">Participates in transcription elongation, termination and antitermination.</text>
</comment>
<dbReference type="InterPro" id="IPR015869">
    <property type="entry name" value="Transcrpt_antiterm_NusG_bac_CS"/>
</dbReference>
<name>A0A933LQ70_UNCTE</name>
<dbReference type="SMART" id="SM00738">
    <property type="entry name" value="NGN"/>
    <property type="match status" value="1"/>
</dbReference>
<dbReference type="InterPro" id="IPR008991">
    <property type="entry name" value="Translation_prot_SH3-like_sf"/>
</dbReference>
<evidence type="ECO:0000256" key="5">
    <source>
        <dbReference type="HAMAP-Rule" id="MF_00948"/>
    </source>
</evidence>
<evidence type="ECO:0000259" key="8">
    <source>
        <dbReference type="SMART" id="SM00738"/>
    </source>
</evidence>
<dbReference type="GO" id="GO:0032784">
    <property type="term" value="P:regulation of DNA-templated transcription elongation"/>
    <property type="evidence" value="ECO:0007669"/>
    <property type="project" value="InterPro"/>
</dbReference>
<evidence type="ECO:0000256" key="7">
    <source>
        <dbReference type="RuleBase" id="RU000538"/>
    </source>
</evidence>
<dbReference type="SUPFAM" id="SSF50104">
    <property type="entry name" value="Translation proteins SH3-like domain"/>
    <property type="match status" value="1"/>
</dbReference>
<evidence type="ECO:0000259" key="9">
    <source>
        <dbReference type="SMART" id="SM00739"/>
    </source>
</evidence>
<dbReference type="InterPro" id="IPR047050">
    <property type="entry name" value="NGN"/>
</dbReference>
<comment type="caution">
    <text evidence="10">The sequence shown here is derived from an EMBL/GenBank/DDBJ whole genome shotgun (WGS) entry which is preliminary data.</text>
</comment>
<dbReference type="EMBL" id="JACQWF010000146">
    <property type="protein sequence ID" value="MBI4595379.1"/>
    <property type="molecule type" value="Genomic_DNA"/>
</dbReference>
<dbReference type="InterPro" id="IPR001062">
    <property type="entry name" value="Transcrpt_antiterm_NusG"/>
</dbReference>
<dbReference type="PANTHER" id="PTHR30265">
    <property type="entry name" value="RHO-INTERACTING TRANSCRIPTION TERMINATION FACTOR NUSG"/>
    <property type="match status" value="1"/>
</dbReference>
<keyword evidence="2 5" id="KW-0889">Transcription antitermination</keyword>
<dbReference type="InterPro" id="IPR006645">
    <property type="entry name" value="NGN-like_dom"/>
</dbReference>
<evidence type="ECO:0000256" key="3">
    <source>
        <dbReference type="ARBA" id="ARBA00023015"/>
    </source>
</evidence>
<proteinExistence type="inferred from homology"/>
<dbReference type="Gene3D" id="2.30.30.30">
    <property type="match status" value="1"/>
</dbReference>
<dbReference type="CDD" id="cd09891">
    <property type="entry name" value="NGN_Bact_1"/>
    <property type="match status" value="1"/>
</dbReference>
<dbReference type="Proteomes" id="UP000772181">
    <property type="component" value="Unassembled WGS sequence"/>
</dbReference>
<dbReference type="InterPro" id="IPR043425">
    <property type="entry name" value="NusG-like"/>
</dbReference>
<comment type="similarity">
    <text evidence="5 7">Belongs to the NusG family.</text>
</comment>
<dbReference type="FunFam" id="2.30.30.30:FF:000002">
    <property type="entry name" value="Transcription termination/antitermination factor NusG"/>
    <property type="match status" value="1"/>
</dbReference>
<evidence type="ECO:0000313" key="11">
    <source>
        <dbReference type="Proteomes" id="UP000772181"/>
    </source>
</evidence>
<keyword evidence="1 5" id="KW-0806">Transcription termination</keyword>
<dbReference type="Pfam" id="PF02357">
    <property type="entry name" value="NusG"/>
    <property type="match status" value="1"/>
</dbReference>
<evidence type="ECO:0000256" key="1">
    <source>
        <dbReference type="ARBA" id="ARBA00022472"/>
    </source>
</evidence>
<protein>
    <recommendedName>
        <fullName evidence="5 6">Transcription termination/antitermination protein NusG</fullName>
    </recommendedName>
</protein>
<dbReference type="Gene3D" id="3.30.70.940">
    <property type="entry name" value="NusG, N-terminal domain"/>
    <property type="match status" value="1"/>
</dbReference>
<dbReference type="PANTHER" id="PTHR30265:SF2">
    <property type="entry name" value="TRANSCRIPTION TERMINATION_ANTITERMINATION PROTEIN NUSG"/>
    <property type="match status" value="1"/>
</dbReference>
<dbReference type="GO" id="GO:0006353">
    <property type="term" value="P:DNA-templated transcription termination"/>
    <property type="evidence" value="ECO:0007669"/>
    <property type="project" value="UniProtKB-UniRule"/>
</dbReference>
<organism evidence="10 11">
    <name type="scientific">Tectimicrobiota bacterium</name>
    <dbReference type="NCBI Taxonomy" id="2528274"/>
    <lineage>
        <taxon>Bacteria</taxon>
        <taxon>Pseudomonadati</taxon>
        <taxon>Nitrospinota/Tectimicrobiota group</taxon>
        <taxon>Candidatus Tectimicrobiota</taxon>
    </lineage>
</organism>
<dbReference type="PRINTS" id="PR00338">
    <property type="entry name" value="NUSGTNSCPFCT"/>
</dbReference>
<dbReference type="SUPFAM" id="SSF82679">
    <property type="entry name" value="N-utilization substance G protein NusG, N-terminal domain"/>
    <property type="match status" value="1"/>
</dbReference>
<dbReference type="NCBIfam" id="TIGR00922">
    <property type="entry name" value="nusG"/>
    <property type="match status" value="1"/>
</dbReference>
<dbReference type="GO" id="GO:0005829">
    <property type="term" value="C:cytosol"/>
    <property type="evidence" value="ECO:0007669"/>
    <property type="project" value="TreeGrafter"/>
</dbReference>
<evidence type="ECO:0000256" key="2">
    <source>
        <dbReference type="ARBA" id="ARBA00022814"/>
    </source>
</evidence>
<dbReference type="PROSITE" id="PS01014">
    <property type="entry name" value="NUSG"/>
    <property type="match status" value="1"/>
</dbReference>
<dbReference type="CDD" id="cd06091">
    <property type="entry name" value="KOW_NusG"/>
    <property type="match status" value="1"/>
</dbReference>
<gene>
    <name evidence="5 10" type="primary">nusG</name>
    <name evidence="10" type="ORF">HY730_03265</name>
</gene>
<dbReference type="AlphaFoldDB" id="A0A933LQ70"/>
<evidence type="ECO:0000256" key="6">
    <source>
        <dbReference type="NCBIfam" id="TIGR00922"/>
    </source>
</evidence>
<dbReference type="Pfam" id="PF00467">
    <property type="entry name" value="KOW"/>
    <property type="match status" value="1"/>
</dbReference>
<dbReference type="GO" id="GO:0006354">
    <property type="term" value="P:DNA-templated transcription elongation"/>
    <property type="evidence" value="ECO:0007669"/>
    <property type="project" value="UniProtKB-UniRule"/>
</dbReference>
<keyword evidence="3 5" id="KW-0805">Transcription regulation</keyword>
<feature type="domain" description="NusG-like N-terminal" evidence="8">
    <location>
        <begin position="2"/>
        <end position="110"/>
    </location>
</feature>
<accession>A0A933LQ70</accession>
<feature type="domain" description="KOW" evidence="9">
    <location>
        <begin position="122"/>
        <end position="149"/>
    </location>
</feature>
<dbReference type="SMART" id="SM00739">
    <property type="entry name" value="KOW"/>
    <property type="match status" value="1"/>
</dbReference>
<dbReference type="GO" id="GO:0031564">
    <property type="term" value="P:transcription antitermination"/>
    <property type="evidence" value="ECO:0007669"/>
    <property type="project" value="UniProtKB-UniRule"/>
</dbReference>
<dbReference type="InterPro" id="IPR036735">
    <property type="entry name" value="NGN_dom_sf"/>
</dbReference>
<dbReference type="InterPro" id="IPR005824">
    <property type="entry name" value="KOW"/>
</dbReference>
<evidence type="ECO:0000313" key="10">
    <source>
        <dbReference type="EMBL" id="MBI4595379.1"/>
    </source>
</evidence>
<evidence type="ECO:0000256" key="4">
    <source>
        <dbReference type="ARBA" id="ARBA00023163"/>
    </source>
</evidence>
<sequence>MAKKWYVIHTYSGFEQKVKQSLEERLQSLGLAEKVQQILVPTEEVVEIRGGKKKVSSRKFFPGYLLMEMEMDDELWYAIKETPRVSGFLGEHNKPISVPEREVEAIIKQMRGETVKPKPKVAFEKGENVRVIEGPFTNFMGAIEEVNQEKGKLKVMVSIFGRATPVELEFMQVEKI</sequence>